<feature type="region of interest" description="Disordered" evidence="1">
    <location>
        <begin position="39"/>
        <end position="97"/>
    </location>
</feature>
<dbReference type="AlphaFoldDB" id="A0A0D3H3W1"/>
<dbReference type="Gramene" id="OBART09G01490.1">
    <property type="protein sequence ID" value="OBART09G01490.1"/>
    <property type="gene ID" value="OBART09G01490"/>
</dbReference>
<reference evidence="2" key="2">
    <citation type="submission" date="2015-03" db="UniProtKB">
        <authorList>
            <consortium name="EnsemblPlants"/>
        </authorList>
    </citation>
    <scope>IDENTIFICATION</scope>
</reference>
<organism evidence="2">
    <name type="scientific">Oryza barthii</name>
    <dbReference type="NCBI Taxonomy" id="65489"/>
    <lineage>
        <taxon>Eukaryota</taxon>
        <taxon>Viridiplantae</taxon>
        <taxon>Streptophyta</taxon>
        <taxon>Embryophyta</taxon>
        <taxon>Tracheophyta</taxon>
        <taxon>Spermatophyta</taxon>
        <taxon>Magnoliopsida</taxon>
        <taxon>Liliopsida</taxon>
        <taxon>Poales</taxon>
        <taxon>Poaceae</taxon>
        <taxon>BOP clade</taxon>
        <taxon>Oryzoideae</taxon>
        <taxon>Oryzeae</taxon>
        <taxon>Oryzinae</taxon>
        <taxon>Oryza</taxon>
    </lineage>
</organism>
<evidence type="ECO:0000256" key="1">
    <source>
        <dbReference type="SAM" id="MobiDB-lite"/>
    </source>
</evidence>
<name>A0A0D3H3W1_9ORYZ</name>
<proteinExistence type="predicted"/>
<protein>
    <submittedName>
        <fullName evidence="2">Uncharacterized protein</fullName>
    </submittedName>
</protein>
<dbReference type="Proteomes" id="UP000026960">
    <property type="component" value="Chromosome 9"/>
</dbReference>
<keyword evidence="3" id="KW-1185">Reference proteome</keyword>
<dbReference type="PaxDb" id="65489-OBART09G01490.1"/>
<evidence type="ECO:0000313" key="3">
    <source>
        <dbReference type="Proteomes" id="UP000026960"/>
    </source>
</evidence>
<dbReference type="HOGENOM" id="CLU_1962969_0_0_1"/>
<evidence type="ECO:0000313" key="2">
    <source>
        <dbReference type="EnsemblPlants" id="OBART09G01490.1"/>
    </source>
</evidence>
<sequence>MTTCTAPNTRARSVPLAAVEAMMEARWLVLERRPRVGTTVEEVGTDGWSEEASIGTGDWRGGNNSSQMQQQQQLQKAAMHARSAATTRPIAQPPTMPVSMLPVLVPPLPTPVPTPVASPQVQVRLQPA</sequence>
<reference evidence="2" key="1">
    <citation type="journal article" date="2009" name="Rice">
        <title>De Novo Next Generation Sequencing of Plant Genomes.</title>
        <authorList>
            <person name="Rounsley S."/>
            <person name="Marri P.R."/>
            <person name="Yu Y."/>
            <person name="He R."/>
            <person name="Sisneros N."/>
            <person name="Goicoechea J.L."/>
            <person name="Lee S.J."/>
            <person name="Angelova A."/>
            <person name="Kudrna D."/>
            <person name="Luo M."/>
            <person name="Affourtit J."/>
            <person name="Desany B."/>
            <person name="Knight J."/>
            <person name="Niazi F."/>
            <person name="Egholm M."/>
            <person name="Wing R.A."/>
        </authorList>
    </citation>
    <scope>NUCLEOTIDE SEQUENCE [LARGE SCALE GENOMIC DNA]</scope>
    <source>
        <strain evidence="2">cv. IRGC 105608</strain>
    </source>
</reference>
<dbReference type="EnsemblPlants" id="OBART09G01490.1">
    <property type="protein sequence ID" value="OBART09G01490.1"/>
    <property type="gene ID" value="OBART09G01490"/>
</dbReference>
<accession>A0A0D3H3W1</accession>